<evidence type="ECO:0000313" key="3">
    <source>
        <dbReference type="EMBL" id="KAK7398449.1"/>
    </source>
</evidence>
<feature type="chain" id="PRO_5045712801" evidence="2">
    <location>
        <begin position="22"/>
        <end position="202"/>
    </location>
</feature>
<name>A0ABR1GK38_9HYPO</name>
<proteinExistence type="predicted"/>
<feature type="region of interest" description="Disordered" evidence="1">
    <location>
        <begin position="181"/>
        <end position="202"/>
    </location>
</feature>
<comment type="caution">
    <text evidence="3">The sequence shown here is derived from an EMBL/GenBank/DDBJ whole genome shotgun (WGS) entry which is preliminary data.</text>
</comment>
<sequence length="202" mass="22099">MTTFMALVWLAMIQIPALLWTGSITPVLTKSNFNTTFQIPNYSESTSDFWARKCDPATPCDELLGKTSDFGTFTFVAWKTKAGLLLNSVEQASARDSSTPHYRKLDNTGFTYHGRSYGVASTVGLAEPMRTSNTNQATLLNYTFLEDGYLSNVSCQYNRSSLIDFNDSNAVETPGGIYGPQGLWPSGRSPMASGQAFRPGAL</sequence>
<keyword evidence="4" id="KW-1185">Reference proteome</keyword>
<feature type="signal peptide" evidence="2">
    <location>
        <begin position="1"/>
        <end position="21"/>
    </location>
</feature>
<reference evidence="3 4" key="1">
    <citation type="journal article" date="2025" name="Microbiol. Resour. Announc.">
        <title>Draft genome sequences for Neonectria magnoliae and Neonectria punicea, canker pathogens of Liriodendron tulipifera and Acer saccharum in West Virginia.</title>
        <authorList>
            <person name="Petronek H.M."/>
            <person name="Kasson M.T."/>
            <person name="Metheny A.M."/>
            <person name="Stauder C.M."/>
            <person name="Lovett B."/>
            <person name="Lynch S.C."/>
            <person name="Garnas J.R."/>
            <person name="Kasson L.R."/>
            <person name="Stajich J.E."/>
        </authorList>
    </citation>
    <scope>NUCLEOTIDE SEQUENCE [LARGE SCALE GENOMIC DNA]</scope>
    <source>
        <strain evidence="3 4">NRRL 64653</strain>
    </source>
</reference>
<organism evidence="3 4">
    <name type="scientific">Neonectria punicea</name>
    <dbReference type="NCBI Taxonomy" id="979145"/>
    <lineage>
        <taxon>Eukaryota</taxon>
        <taxon>Fungi</taxon>
        <taxon>Dikarya</taxon>
        <taxon>Ascomycota</taxon>
        <taxon>Pezizomycotina</taxon>
        <taxon>Sordariomycetes</taxon>
        <taxon>Hypocreomycetidae</taxon>
        <taxon>Hypocreales</taxon>
        <taxon>Nectriaceae</taxon>
        <taxon>Neonectria</taxon>
    </lineage>
</organism>
<keyword evidence="2" id="KW-0732">Signal</keyword>
<evidence type="ECO:0000313" key="4">
    <source>
        <dbReference type="Proteomes" id="UP001498476"/>
    </source>
</evidence>
<evidence type="ECO:0000256" key="2">
    <source>
        <dbReference type="SAM" id="SignalP"/>
    </source>
</evidence>
<gene>
    <name evidence="3" type="ORF">QQX98_012173</name>
</gene>
<dbReference type="Proteomes" id="UP001498476">
    <property type="component" value="Unassembled WGS sequence"/>
</dbReference>
<protein>
    <submittedName>
        <fullName evidence="3">Uncharacterized protein</fullName>
    </submittedName>
</protein>
<accession>A0ABR1GK38</accession>
<dbReference type="EMBL" id="JAZAVJ010000336">
    <property type="protein sequence ID" value="KAK7398449.1"/>
    <property type="molecule type" value="Genomic_DNA"/>
</dbReference>
<evidence type="ECO:0000256" key="1">
    <source>
        <dbReference type="SAM" id="MobiDB-lite"/>
    </source>
</evidence>